<sequence length="197" mass="21187">MARKSIWTPANVVTCIRICLVPIWLVVAEVCGVGDGSSFSMPALVVALFFMALSLTDKLDGYLARSRNEVTTFGKFLDPIADKLVVVVSLCYLLEQGEASAWVLLIVVAREFLVSGLRMNIATKGVVVAASNLGKWKTATTMVSISGILLAGAFPAGALRSGMFTLFDALLVVAVILTAWSGIDYFAKGWKYIVEDE</sequence>
<organism evidence="14 15">
    <name type="scientific">Olsenella porci</name>
    <dbReference type="NCBI Taxonomy" id="2652279"/>
    <lineage>
        <taxon>Bacteria</taxon>
        <taxon>Bacillati</taxon>
        <taxon>Actinomycetota</taxon>
        <taxon>Coriobacteriia</taxon>
        <taxon>Coriobacteriales</taxon>
        <taxon>Atopobiaceae</taxon>
        <taxon>Olsenella</taxon>
    </lineage>
</organism>
<dbReference type="NCBIfam" id="TIGR00560">
    <property type="entry name" value="pgsA"/>
    <property type="match status" value="1"/>
</dbReference>
<keyword evidence="5 13" id="KW-0812">Transmembrane</keyword>
<keyword evidence="7" id="KW-0443">Lipid metabolism</keyword>
<proteinExistence type="inferred from homology"/>
<evidence type="ECO:0000313" key="15">
    <source>
        <dbReference type="Proteomes" id="UP000469325"/>
    </source>
</evidence>
<feature type="transmembrane region" description="Helical" evidence="13">
    <location>
        <begin position="6"/>
        <end position="27"/>
    </location>
</feature>
<dbReference type="PIRSF" id="PIRSF000847">
    <property type="entry name" value="Phos_ph_gly_syn"/>
    <property type="match status" value="1"/>
</dbReference>
<dbReference type="Gene3D" id="1.20.120.1760">
    <property type="match status" value="1"/>
</dbReference>
<evidence type="ECO:0000256" key="7">
    <source>
        <dbReference type="ARBA" id="ARBA00023098"/>
    </source>
</evidence>
<keyword evidence="6 13" id="KW-1133">Transmembrane helix</keyword>
<feature type="transmembrane region" description="Helical" evidence="13">
    <location>
        <begin position="39"/>
        <end position="56"/>
    </location>
</feature>
<dbReference type="UniPathway" id="UPA00085"/>
<evidence type="ECO:0000313" key="14">
    <source>
        <dbReference type="EMBL" id="MST72092.1"/>
    </source>
</evidence>
<dbReference type="PROSITE" id="PS00379">
    <property type="entry name" value="CDP_ALCOHOL_P_TRANSF"/>
    <property type="match status" value="1"/>
</dbReference>
<feature type="transmembrane region" description="Helical" evidence="13">
    <location>
        <begin position="139"/>
        <end position="159"/>
    </location>
</feature>
<dbReference type="RefSeq" id="WP_326832186.1">
    <property type="nucleotide sequence ID" value="NZ_VUNC01000002.1"/>
</dbReference>
<protein>
    <recommendedName>
        <fullName evidence="11">CDP-diacylglycerol--glycerol-3-phosphate 3-phosphatidyltransferase</fullName>
        <ecNumber evidence="11">2.7.8.5</ecNumber>
    </recommendedName>
</protein>
<dbReference type="GO" id="GO:0008444">
    <property type="term" value="F:CDP-diacylglycerol-glycerol-3-phosphate 3-phosphatidyltransferase activity"/>
    <property type="evidence" value="ECO:0007669"/>
    <property type="project" value="UniProtKB-UniRule"/>
</dbReference>
<keyword evidence="9" id="KW-0594">Phospholipid biosynthesis</keyword>
<evidence type="ECO:0000256" key="3">
    <source>
        <dbReference type="ARBA" id="ARBA00022516"/>
    </source>
</evidence>
<dbReference type="InterPro" id="IPR048254">
    <property type="entry name" value="CDP_ALCOHOL_P_TRANSF_CS"/>
</dbReference>
<evidence type="ECO:0000256" key="9">
    <source>
        <dbReference type="ARBA" id="ARBA00023209"/>
    </source>
</evidence>
<dbReference type="Proteomes" id="UP000469325">
    <property type="component" value="Unassembled WGS sequence"/>
</dbReference>
<evidence type="ECO:0000256" key="6">
    <source>
        <dbReference type="ARBA" id="ARBA00022989"/>
    </source>
</evidence>
<dbReference type="InterPro" id="IPR000462">
    <property type="entry name" value="CDP-OH_P_trans"/>
</dbReference>
<dbReference type="InterPro" id="IPR004570">
    <property type="entry name" value="Phosphatidylglycerol_P_synth"/>
</dbReference>
<dbReference type="AlphaFoldDB" id="A0A6N7X978"/>
<dbReference type="Pfam" id="PF01066">
    <property type="entry name" value="CDP-OH_P_transf"/>
    <property type="match status" value="1"/>
</dbReference>
<reference evidence="14 15" key="1">
    <citation type="submission" date="2019-08" db="EMBL/GenBank/DDBJ databases">
        <title>In-depth cultivation of the pig gut microbiome towards novel bacterial diversity and tailored functional studies.</title>
        <authorList>
            <person name="Wylensek D."/>
            <person name="Hitch T.C.A."/>
            <person name="Clavel T."/>
        </authorList>
    </citation>
    <scope>NUCLEOTIDE SEQUENCE [LARGE SCALE GENOMIC DNA]</scope>
    <source>
        <strain evidence="14 15">CA-Schmier-601-WT-1</strain>
    </source>
</reference>
<dbReference type="PANTHER" id="PTHR14269">
    <property type="entry name" value="CDP-DIACYLGLYCEROL--GLYCEROL-3-PHOSPHATE 3-PHOSPHATIDYLTRANSFERASE-RELATED"/>
    <property type="match status" value="1"/>
</dbReference>
<dbReference type="GO" id="GO:0046474">
    <property type="term" value="P:glycerophospholipid biosynthetic process"/>
    <property type="evidence" value="ECO:0007669"/>
    <property type="project" value="TreeGrafter"/>
</dbReference>
<gene>
    <name evidence="14" type="primary">pgsA</name>
    <name evidence="14" type="ORF">FYJ68_03060</name>
</gene>
<accession>A0A6N7X978</accession>
<evidence type="ECO:0000256" key="8">
    <source>
        <dbReference type="ARBA" id="ARBA00023136"/>
    </source>
</evidence>
<dbReference type="EC" id="2.7.8.5" evidence="11"/>
<dbReference type="InterPro" id="IPR050324">
    <property type="entry name" value="CDP-alcohol_PTase-I"/>
</dbReference>
<evidence type="ECO:0000256" key="1">
    <source>
        <dbReference type="ARBA" id="ARBA00004141"/>
    </source>
</evidence>
<dbReference type="InterPro" id="IPR043130">
    <property type="entry name" value="CDP-OH_PTrfase_TM_dom"/>
</dbReference>
<evidence type="ECO:0000256" key="2">
    <source>
        <dbReference type="ARBA" id="ARBA00010441"/>
    </source>
</evidence>
<keyword evidence="15" id="KW-1185">Reference proteome</keyword>
<comment type="caution">
    <text evidence="14">The sequence shown here is derived from an EMBL/GenBank/DDBJ whole genome shotgun (WGS) entry which is preliminary data.</text>
</comment>
<keyword evidence="8 13" id="KW-0472">Membrane</keyword>
<keyword evidence="4 12" id="KW-0808">Transferase</keyword>
<dbReference type="EMBL" id="VUNC01000002">
    <property type="protein sequence ID" value="MST72092.1"/>
    <property type="molecule type" value="Genomic_DNA"/>
</dbReference>
<comment type="subcellular location">
    <subcellularLocation>
        <location evidence="1">Membrane</location>
        <topology evidence="1">Multi-pass membrane protein</topology>
    </subcellularLocation>
</comment>
<keyword evidence="10" id="KW-1208">Phospholipid metabolism</keyword>
<evidence type="ECO:0000256" key="4">
    <source>
        <dbReference type="ARBA" id="ARBA00022679"/>
    </source>
</evidence>
<evidence type="ECO:0000256" key="10">
    <source>
        <dbReference type="ARBA" id="ARBA00023264"/>
    </source>
</evidence>
<dbReference type="GO" id="GO:0016020">
    <property type="term" value="C:membrane"/>
    <property type="evidence" value="ECO:0007669"/>
    <property type="project" value="UniProtKB-SubCell"/>
</dbReference>
<dbReference type="PANTHER" id="PTHR14269:SF62">
    <property type="entry name" value="CDP-DIACYLGLYCEROL--GLYCEROL-3-PHOSPHATE 3-PHOSPHATIDYLTRANSFERASE 1, CHLOROPLASTIC"/>
    <property type="match status" value="1"/>
</dbReference>
<evidence type="ECO:0000256" key="13">
    <source>
        <dbReference type="SAM" id="Phobius"/>
    </source>
</evidence>
<evidence type="ECO:0000256" key="11">
    <source>
        <dbReference type="NCBIfam" id="TIGR00560"/>
    </source>
</evidence>
<evidence type="ECO:0000256" key="5">
    <source>
        <dbReference type="ARBA" id="ARBA00022692"/>
    </source>
</evidence>
<evidence type="ECO:0000256" key="12">
    <source>
        <dbReference type="RuleBase" id="RU003750"/>
    </source>
</evidence>
<name>A0A6N7X978_9ACTN</name>
<keyword evidence="3" id="KW-0444">Lipid biosynthesis</keyword>
<feature type="transmembrane region" description="Helical" evidence="13">
    <location>
        <begin position="166"/>
        <end position="187"/>
    </location>
</feature>
<comment type="similarity">
    <text evidence="2 12">Belongs to the CDP-alcohol phosphatidyltransferase class-I family.</text>
</comment>